<protein>
    <recommendedName>
        <fullName evidence="1">ChrR-like cupin domain-containing protein</fullName>
    </recommendedName>
</protein>
<accession>A0A382CBM2</accession>
<proteinExistence type="predicted"/>
<dbReference type="InterPro" id="IPR014710">
    <property type="entry name" value="RmlC-like_jellyroll"/>
</dbReference>
<dbReference type="Pfam" id="PF12973">
    <property type="entry name" value="Cupin_7"/>
    <property type="match status" value="1"/>
</dbReference>
<dbReference type="InterPro" id="IPR011051">
    <property type="entry name" value="RmlC_Cupin_sf"/>
</dbReference>
<dbReference type="SUPFAM" id="SSF51182">
    <property type="entry name" value="RmlC-like cupins"/>
    <property type="match status" value="1"/>
</dbReference>
<dbReference type="InterPro" id="IPR025979">
    <property type="entry name" value="ChrR-like_cupin_dom"/>
</dbReference>
<organism evidence="2">
    <name type="scientific">marine metagenome</name>
    <dbReference type="NCBI Taxonomy" id="408172"/>
    <lineage>
        <taxon>unclassified sequences</taxon>
        <taxon>metagenomes</taxon>
        <taxon>ecological metagenomes</taxon>
    </lineage>
</organism>
<dbReference type="EMBL" id="UINC01033736">
    <property type="protein sequence ID" value="SVB23476.1"/>
    <property type="molecule type" value="Genomic_DNA"/>
</dbReference>
<dbReference type="Gene3D" id="2.60.120.10">
    <property type="entry name" value="Jelly Rolls"/>
    <property type="match status" value="1"/>
</dbReference>
<gene>
    <name evidence="2" type="ORF">METZ01_LOCUS176330</name>
</gene>
<evidence type="ECO:0000259" key="1">
    <source>
        <dbReference type="Pfam" id="PF12973"/>
    </source>
</evidence>
<reference evidence="2" key="1">
    <citation type="submission" date="2018-05" db="EMBL/GenBank/DDBJ databases">
        <authorList>
            <person name="Lanie J.A."/>
            <person name="Ng W.-L."/>
            <person name="Kazmierczak K.M."/>
            <person name="Andrzejewski T.M."/>
            <person name="Davidsen T.M."/>
            <person name="Wayne K.J."/>
            <person name="Tettelin H."/>
            <person name="Glass J.I."/>
            <person name="Rusch D."/>
            <person name="Podicherti R."/>
            <person name="Tsui H.-C.T."/>
            <person name="Winkler M.E."/>
        </authorList>
    </citation>
    <scope>NUCLEOTIDE SEQUENCE</scope>
</reference>
<name>A0A382CBM2_9ZZZZ</name>
<feature type="domain" description="ChrR-like cupin" evidence="1">
    <location>
        <begin position="28"/>
        <end position="112"/>
    </location>
</feature>
<dbReference type="AlphaFoldDB" id="A0A382CBM2"/>
<sequence length="121" mass="13720">MSTLSDYRKVSNIETLEWELIEEESAGQTGNTWWYNLSYDDETGEGSYLYKMDPGTKSKAHLHEGPEEFFILEGDLTDPDGYTYKKGDFVQLSSGSSHYSTTSSGCTTVVTHRGKYIYTEK</sequence>
<evidence type="ECO:0000313" key="2">
    <source>
        <dbReference type="EMBL" id="SVB23476.1"/>
    </source>
</evidence>